<gene>
    <name evidence="2" type="ORF">QQS21_000553</name>
</gene>
<evidence type="ECO:0000313" key="2">
    <source>
        <dbReference type="EMBL" id="KAK2616510.1"/>
    </source>
</evidence>
<organism evidence="2 3">
    <name type="scientific">Conoideocrella luteorostrata</name>
    <dbReference type="NCBI Taxonomy" id="1105319"/>
    <lineage>
        <taxon>Eukaryota</taxon>
        <taxon>Fungi</taxon>
        <taxon>Dikarya</taxon>
        <taxon>Ascomycota</taxon>
        <taxon>Pezizomycotina</taxon>
        <taxon>Sordariomycetes</taxon>
        <taxon>Hypocreomycetidae</taxon>
        <taxon>Hypocreales</taxon>
        <taxon>Clavicipitaceae</taxon>
        <taxon>Conoideocrella</taxon>
    </lineage>
</organism>
<proteinExistence type="predicted"/>
<accession>A0AAJ0CZN1</accession>
<feature type="transmembrane region" description="Helical" evidence="1">
    <location>
        <begin position="191"/>
        <end position="210"/>
    </location>
</feature>
<dbReference type="AlphaFoldDB" id="A0AAJ0CZN1"/>
<keyword evidence="1" id="KW-0472">Membrane</keyword>
<evidence type="ECO:0000256" key="1">
    <source>
        <dbReference type="SAM" id="Phobius"/>
    </source>
</evidence>
<evidence type="ECO:0000313" key="3">
    <source>
        <dbReference type="Proteomes" id="UP001251528"/>
    </source>
</evidence>
<name>A0AAJ0CZN1_9HYPO</name>
<keyword evidence="3" id="KW-1185">Reference proteome</keyword>
<keyword evidence="1" id="KW-0812">Transmembrane</keyword>
<reference evidence="2" key="1">
    <citation type="submission" date="2023-06" db="EMBL/GenBank/DDBJ databases">
        <title>Conoideocrella luteorostrata (Hypocreales: Clavicipitaceae), a potential biocontrol fungus for elongate hemlock scale in United States Christmas tree production areas.</title>
        <authorList>
            <person name="Barrett H."/>
            <person name="Lovett B."/>
            <person name="Macias A.M."/>
            <person name="Stajich J.E."/>
            <person name="Kasson M.T."/>
        </authorList>
    </citation>
    <scope>NUCLEOTIDE SEQUENCE</scope>
    <source>
        <strain evidence="2">ARSEF 14590</strain>
    </source>
</reference>
<sequence>MIEFGNLPYAYSGFRPIEWTEGSLGDFIRERFEHKPELQHDNIKLEKIFNGRNLGKIAGIEILWTTNLTDHLRLMKDDKAVAIFHHASFLKRQQRDNTLLPKGAIDETLNTLALLFPKWDNDTRSWFRDEASTRDLDTCVLEIGHLDADKRQIENFVYWHDRLVMLKQVFDEARPSTLQQWWNDRRNGVQWYTFWVAVLVLLLTVFFGLIQSIEGALQAYKAFNPS</sequence>
<comment type="caution">
    <text evidence="2">The sequence shown here is derived from an EMBL/GenBank/DDBJ whole genome shotgun (WGS) entry which is preliminary data.</text>
</comment>
<dbReference type="Proteomes" id="UP001251528">
    <property type="component" value="Unassembled WGS sequence"/>
</dbReference>
<protein>
    <submittedName>
        <fullName evidence="2">Uncharacterized protein</fullName>
    </submittedName>
</protein>
<dbReference type="EMBL" id="JASWJB010000005">
    <property type="protein sequence ID" value="KAK2616510.1"/>
    <property type="molecule type" value="Genomic_DNA"/>
</dbReference>
<keyword evidence="1" id="KW-1133">Transmembrane helix</keyword>